<dbReference type="PANTHER" id="PTHR43818:SF10">
    <property type="entry name" value="NADH-DEPENDENT DEHYDROGENASE-RELATED"/>
    <property type="match status" value="1"/>
</dbReference>
<dbReference type="Gene3D" id="3.40.50.720">
    <property type="entry name" value="NAD(P)-binding Rossmann-like Domain"/>
    <property type="match status" value="1"/>
</dbReference>
<feature type="domain" description="Gfo/Idh/MocA-like oxidoreductase N-terminal" evidence="1">
    <location>
        <begin position="38"/>
        <end position="156"/>
    </location>
</feature>
<dbReference type="GO" id="GO:0000166">
    <property type="term" value="F:nucleotide binding"/>
    <property type="evidence" value="ECO:0007669"/>
    <property type="project" value="InterPro"/>
</dbReference>
<proteinExistence type="predicted"/>
<protein>
    <recommendedName>
        <fullName evidence="4">Gfo/Idh/MocA-like oxidoreductase N-terminal domain-containing protein</fullName>
    </recommendedName>
</protein>
<gene>
    <name evidence="3" type="ORF">METZ01_LOCUS299181</name>
</gene>
<evidence type="ECO:0008006" key="4">
    <source>
        <dbReference type="Google" id="ProtNLM"/>
    </source>
</evidence>
<dbReference type="Pfam" id="PF19051">
    <property type="entry name" value="GFO_IDH_MocA_C2"/>
    <property type="match status" value="1"/>
</dbReference>
<evidence type="ECO:0000259" key="2">
    <source>
        <dbReference type="Pfam" id="PF19051"/>
    </source>
</evidence>
<organism evidence="3">
    <name type="scientific">marine metagenome</name>
    <dbReference type="NCBI Taxonomy" id="408172"/>
    <lineage>
        <taxon>unclassified sequences</taxon>
        <taxon>metagenomes</taxon>
        <taxon>ecological metagenomes</taxon>
    </lineage>
</organism>
<evidence type="ECO:0000313" key="3">
    <source>
        <dbReference type="EMBL" id="SVC46327.1"/>
    </source>
</evidence>
<dbReference type="InterPro" id="IPR043906">
    <property type="entry name" value="Gfo/Idh/MocA_OxRdtase_bact_C"/>
</dbReference>
<reference evidence="3" key="1">
    <citation type="submission" date="2018-05" db="EMBL/GenBank/DDBJ databases">
        <authorList>
            <person name="Lanie J.A."/>
            <person name="Ng W.-L."/>
            <person name="Kazmierczak K.M."/>
            <person name="Andrzejewski T.M."/>
            <person name="Davidsen T.M."/>
            <person name="Wayne K.J."/>
            <person name="Tettelin H."/>
            <person name="Glass J.I."/>
            <person name="Rusch D."/>
            <person name="Podicherti R."/>
            <person name="Tsui H.-C.T."/>
            <person name="Winkler M.E."/>
        </authorList>
    </citation>
    <scope>NUCLEOTIDE SEQUENCE</scope>
</reference>
<dbReference type="SUPFAM" id="SSF51735">
    <property type="entry name" value="NAD(P)-binding Rossmann-fold domains"/>
    <property type="match status" value="1"/>
</dbReference>
<accession>A0A382MF07</accession>
<dbReference type="EMBL" id="UINC01092605">
    <property type="protein sequence ID" value="SVC46327.1"/>
    <property type="molecule type" value="Genomic_DNA"/>
</dbReference>
<name>A0A382MF07_9ZZZZ</name>
<dbReference type="InterPro" id="IPR000683">
    <property type="entry name" value="Gfo/Idh/MocA-like_OxRdtase_N"/>
</dbReference>
<dbReference type="InterPro" id="IPR050463">
    <property type="entry name" value="Gfo/Idh/MocA_oxidrdct_glycsds"/>
</dbReference>
<feature type="domain" description="Gfo/Idh/MocA-like oxidoreductase bacterial type C-terminal" evidence="2">
    <location>
        <begin position="190"/>
        <end position="237"/>
    </location>
</feature>
<evidence type="ECO:0000259" key="1">
    <source>
        <dbReference type="Pfam" id="PF01408"/>
    </source>
</evidence>
<feature type="non-terminal residue" evidence="3">
    <location>
        <position position="237"/>
    </location>
</feature>
<dbReference type="AlphaFoldDB" id="A0A382MF07"/>
<dbReference type="PANTHER" id="PTHR43818">
    <property type="entry name" value="BCDNA.GH03377"/>
    <property type="match status" value="1"/>
</dbReference>
<sequence>MKRLIKSYTRRDILKAGTASTFALNFFPSRVFGANDRIAVAGIGAGGKGTADIAGSAAAGADIVALCDVDPRRGAGSYRKYPKAKRFTDFRVMLDKFGKSIDACTVSTPDHTHAVATMKALQMGKHCYTQKPLTHDVWEARQLVQQAAKSKVSTQMGNQAHAAEPIRRVVELVRAGIIGNVTEAHIWTNRPIWPQGMAKRLSKAPAPANVDWDLWLGPAPFREYGEGYLPFKWRGWW</sequence>
<dbReference type="Pfam" id="PF01408">
    <property type="entry name" value="GFO_IDH_MocA"/>
    <property type="match status" value="1"/>
</dbReference>
<dbReference type="InterPro" id="IPR036291">
    <property type="entry name" value="NAD(P)-bd_dom_sf"/>
</dbReference>